<feature type="compositionally biased region" description="Low complexity" evidence="1">
    <location>
        <begin position="11"/>
        <end position="33"/>
    </location>
</feature>
<feature type="compositionally biased region" description="Basic and acidic residues" evidence="1">
    <location>
        <begin position="72"/>
        <end position="86"/>
    </location>
</feature>
<proteinExistence type="predicted"/>
<evidence type="ECO:0000256" key="1">
    <source>
        <dbReference type="SAM" id="MobiDB-lite"/>
    </source>
</evidence>
<protein>
    <submittedName>
        <fullName evidence="2">Uncharacterized protein</fullName>
    </submittedName>
</protein>
<feature type="compositionally biased region" description="Basic residues" evidence="1">
    <location>
        <begin position="62"/>
        <end position="71"/>
    </location>
</feature>
<feature type="region of interest" description="Disordered" evidence="1">
    <location>
        <begin position="1"/>
        <end position="33"/>
    </location>
</feature>
<reference evidence="2 3" key="1">
    <citation type="submission" date="2015-07" db="EMBL/GenBank/DDBJ databases">
        <title>The genome of Dufourea novaeangliae.</title>
        <authorList>
            <person name="Pan H."/>
            <person name="Kapheim K."/>
        </authorList>
    </citation>
    <scope>NUCLEOTIDE SEQUENCE [LARGE SCALE GENOMIC DNA]</scope>
    <source>
        <strain evidence="2">0120121106</strain>
        <tissue evidence="2">Whole body</tissue>
    </source>
</reference>
<sequence>MPVESPIYWDSVGSQRSTSGGSSGDAYSSGSASRHYVDPWDLENYAYLRRHSVAGLTQQASRHQRRPSYHHLSHDPRAQSEYCDKTEGSHSRTVNYYLEAVAREIGNLKFSSLREPSDSVDLECRLKYLIVSSHTNLWYSSSAREPGYDAPAFVEELYCGPPRPGNNSCYYHQPIYEDEVPDYVAPFPVYAPLSEIRHGGEFMEDHRRFRHRCKSASMRDLHRSEYVDLRIPSVTPTELGNPTPEYRSMVQIIPPPHIDLNTYGHLKIDYTNSWNSLNRKIRK</sequence>
<keyword evidence="3" id="KW-1185">Reference proteome</keyword>
<dbReference type="Proteomes" id="UP000076502">
    <property type="component" value="Unassembled WGS sequence"/>
</dbReference>
<name>A0A154PR77_DUFNO</name>
<accession>A0A154PR77</accession>
<dbReference type="OrthoDB" id="6630968at2759"/>
<evidence type="ECO:0000313" key="3">
    <source>
        <dbReference type="Proteomes" id="UP000076502"/>
    </source>
</evidence>
<evidence type="ECO:0000313" key="2">
    <source>
        <dbReference type="EMBL" id="KZC14409.1"/>
    </source>
</evidence>
<dbReference type="EMBL" id="KQ435074">
    <property type="protein sequence ID" value="KZC14409.1"/>
    <property type="molecule type" value="Genomic_DNA"/>
</dbReference>
<organism evidence="2 3">
    <name type="scientific">Dufourea novaeangliae</name>
    <name type="common">Sweat bee</name>
    <dbReference type="NCBI Taxonomy" id="178035"/>
    <lineage>
        <taxon>Eukaryota</taxon>
        <taxon>Metazoa</taxon>
        <taxon>Ecdysozoa</taxon>
        <taxon>Arthropoda</taxon>
        <taxon>Hexapoda</taxon>
        <taxon>Insecta</taxon>
        <taxon>Pterygota</taxon>
        <taxon>Neoptera</taxon>
        <taxon>Endopterygota</taxon>
        <taxon>Hymenoptera</taxon>
        <taxon>Apocrita</taxon>
        <taxon>Aculeata</taxon>
        <taxon>Apoidea</taxon>
        <taxon>Anthophila</taxon>
        <taxon>Halictidae</taxon>
        <taxon>Rophitinae</taxon>
        <taxon>Dufourea</taxon>
    </lineage>
</organism>
<feature type="region of interest" description="Disordered" evidence="1">
    <location>
        <begin position="56"/>
        <end position="86"/>
    </location>
</feature>
<gene>
    <name evidence="2" type="ORF">WN55_07069</name>
</gene>
<dbReference type="AlphaFoldDB" id="A0A154PR77"/>